<organism evidence="1 2">
    <name type="scientific">Chryseobacterium defluvii</name>
    <dbReference type="NCBI Taxonomy" id="160396"/>
    <lineage>
        <taxon>Bacteria</taxon>
        <taxon>Pseudomonadati</taxon>
        <taxon>Bacteroidota</taxon>
        <taxon>Flavobacteriia</taxon>
        <taxon>Flavobacteriales</taxon>
        <taxon>Weeksellaceae</taxon>
        <taxon>Chryseobacterium group</taxon>
        <taxon>Chryseobacterium</taxon>
    </lineage>
</organism>
<accession>A0A495SCQ5</accession>
<dbReference type="OrthoDB" id="9935519at2"/>
<name>A0A495SCQ5_9FLAO</name>
<keyword evidence="2" id="KW-1185">Reference proteome</keyword>
<sequence>MTTVLIQNIFRDFQNDGYFLSCKPNGVIDVGDYIIFNKNTKAEIISIEEGLYGILSLSIKKESLSDPEIDYAFLCNQEFLIEKADKKPATQSL</sequence>
<gene>
    <name evidence="1" type="ORF">BCF58_1413</name>
</gene>
<evidence type="ECO:0000313" key="1">
    <source>
        <dbReference type="EMBL" id="RKS97293.1"/>
    </source>
</evidence>
<comment type="caution">
    <text evidence="1">The sequence shown here is derived from an EMBL/GenBank/DDBJ whole genome shotgun (WGS) entry which is preliminary data.</text>
</comment>
<dbReference type="AlphaFoldDB" id="A0A495SCQ5"/>
<dbReference type="EMBL" id="RBXB01000002">
    <property type="protein sequence ID" value="RKS97293.1"/>
    <property type="molecule type" value="Genomic_DNA"/>
</dbReference>
<reference evidence="1 2" key="1">
    <citation type="submission" date="2018-10" db="EMBL/GenBank/DDBJ databases">
        <title>Genomic Encyclopedia of Archaeal and Bacterial Type Strains, Phase II (KMG-II): from individual species to whole genera.</title>
        <authorList>
            <person name="Goeker M."/>
        </authorList>
    </citation>
    <scope>NUCLEOTIDE SEQUENCE [LARGE SCALE GENOMIC DNA]</scope>
    <source>
        <strain evidence="1 2">DSM 14219</strain>
    </source>
</reference>
<evidence type="ECO:0000313" key="2">
    <source>
        <dbReference type="Proteomes" id="UP000272428"/>
    </source>
</evidence>
<dbReference type="Proteomes" id="UP000272428">
    <property type="component" value="Unassembled WGS sequence"/>
</dbReference>
<dbReference type="RefSeq" id="WP_121461099.1">
    <property type="nucleotide sequence ID" value="NZ_RBXB01000002.1"/>
</dbReference>
<protein>
    <submittedName>
        <fullName evidence="1">Uncharacterized protein</fullName>
    </submittedName>
</protein>
<proteinExistence type="predicted"/>